<keyword evidence="9" id="KW-0547">Nucleotide-binding</keyword>
<feature type="domain" description="PAS" evidence="8">
    <location>
        <begin position="249"/>
        <end position="299"/>
    </location>
</feature>
<protein>
    <recommendedName>
        <fullName evidence="2">histidine kinase</fullName>
        <ecNumber evidence="2">2.7.13.3</ecNumber>
    </recommendedName>
</protein>
<evidence type="ECO:0000259" key="7">
    <source>
        <dbReference type="PROSITE" id="PS50109"/>
    </source>
</evidence>
<proteinExistence type="predicted"/>
<dbReference type="InterPro" id="IPR036097">
    <property type="entry name" value="HisK_dim/P_sf"/>
</dbReference>
<name>A0ABW5Z0E0_9SPHI</name>
<dbReference type="SMART" id="SM00388">
    <property type="entry name" value="HisKA"/>
    <property type="match status" value="1"/>
</dbReference>
<dbReference type="PROSITE" id="PS50112">
    <property type="entry name" value="PAS"/>
    <property type="match status" value="1"/>
</dbReference>
<dbReference type="InterPro" id="IPR035965">
    <property type="entry name" value="PAS-like_dom_sf"/>
</dbReference>
<dbReference type="SUPFAM" id="SSF55874">
    <property type="entry name" value="ATPase domain of HSP90 chaperone/DNA topoisomerase II/histidine kinase"/>
    <property type="match status" value="1"/>
</dbReference>
<keyword evidence="10" id="KW-1185">Reference proteome</keyword>
<evidence type="ECO:0000313" key="10">
    <source>
        <dbReference type="Proteomes" id="UP001597509"/>
    </source>
</evidence>
<dbReference type="InterPro" id="IPR005467">
    <property type="entry name" value="His_kinase_dom"/>
</dbReference>
<dbReference type="EMBL" id="JBHUPE010000007">
    <property type="protein sequence ID" value="MFD2905921.1"/>
    <property type="molecule type" value="Genomic_DNA"/>
</dbReference>
<keyword evidence="6" id="KW-0902">Two-component regulatory system</keyword>
<evidence type="ECO:0000256" key="6">
    <source>
        <dbReference type="ARBA" id="ARBA00023012"/>
    </source>
</evidence>
<dbReference type="Pfam" id="PF00512">
    <property type="entry name" value="HisKA"/>
    <property type="match status" value="1"/>
</dbReference>
<dbReference type="PANTHER" id="PTHR43711">
    <property type="entry name" value="TWO-COMPONENT HISTIDINE KINASE"/>
    <property type="match status" value="1"/>
</dbReference>
<dbReference type="InterPro" id="IPR000014">
    <property type="entry name" value="PAS"/>
</dbReference>
<reference evidence="10" key="1">
    <citation type="journal article" date="2019" name="Int. J. Syst. Evol. Microbiol.">
        <title>The Global Catalogue of Microorganisms (GCM) 10K type strain sequencing project: providing services to taxonomists for standard genome sequencing and annotation.</title>
        <authorList>
            <consortium name="The Broad Institute Genomics Platform"/>
            <consortium name="The Broad Institute Genome Sequencing Center for Infectious Disease"/>
            <person name="Wu L."/>
            <person name="Ma J."/>
        </authorList>
    </citation>
    <scope>NUCLEOTIDE SEQUENCE [LARGE SCALE GENOMIC DNA]</scope>
    <source>
        <strain evidence="10">KCTC 22209</strain>
    </source>
</reference>
<organism evidence="9 10">
    <name type="scientific">Sphingobacterium anhuiense</name>
    <dbReference type="NCBI Taxonomy" id="493780"/>
    <lineage>
        <taxon>Bacteria</taxon>
        <taxon>Pseudomonadati</taxon>
        <taxon>Bacteroidota</taxon>
        <taxon>Sphingobacteriia</taxon>
        <taxon>Sphingobacteriales</taxon>
        <taxon>Sphingobacteriaceae</taxon>
        <taxon>Sphingobacterium</taxon>
    </lineage>
</organism>
<dbReference type="InterPro" id="IPR036890">
    <property type="entry name" value="HATPase_C_sf"/>
</dbReference>
<keyword evidence="5" id="KW-0418">Kinase</keyword>
<dbReference type="Proteomes" id="UP001597509">
    <property type="component" value="Unassembled WGS sequence"/>
</dbReference>
<dbReference type="InterPro" id="IPR003661">
    <property type="entry name" value="HisK_dim/P_dom"/>
</dbReference>
<dbReference type="CDD" id="cd00075">
    <property type="entry name" value="HATPase"/>
    <property type="match status" value="1"/>
</dbReference>
<dbReference type="PANTHER" id="PTHR43711:SF31">
    <property type="entry name" value="HISTIDINE KINASE"/>
    <property type="match status" value="1"/>
</dbReference>
<dbReference type="EC" id="2.7.13.3" evidence="2"/>
<feature type="domain" description="Histidine kinase" evidence="7">
    <location>
        <begin position="393"/>
        <end position="603"/>
    </location>
</feature>
<evidence type="ECO:0000259" key="8">
    <source>
        <dbReference type="PROSITE" id="PS50112"/>
    </source>
</evidence>
<dbReference type="GO" id="GO:0005524">
    <property type="term" value="F:ATP binding"/>
    <property type="evidence" value="ECO:0007669"/>
    <property type="project" value="UniProtKB-KW"/>
</dbReference>
<dbReference type="SUPFAM" id="SSF47384">
    <property type="entry name" value="Homodimeric domain of signal transducing histidine kinase"/>
    <property type="match status" value="1"/>
</dbReference>
<sequence>MEQRALHHLKYLEKILDLTSDTLFLIDQDNVCADAIIKTDNPIINSRIQLVGSNFLDLLPAYTSKLIAHEFAKCRETGDTSNLNYDLPTEDQTYYFKFIIHKFDEMHLLCQYRDITQRSNMKNRLKSALKAQLEVGKVAKIGHWRFNSKEQEFLHTGYSNLLRMNLLNTKITSMTELLEAIHPDDRKKMRDFVNQERTEFGTLEYRMVLPDVPITYIRATKYARYLENEHWIIDGFSQNVSDFMKNRNELEMVLAVVHNAPYSIFACHIDGQLAFANKACRQQNGLDEDEEIGHMVVYENLKNFNSKVEWEGFLQKVQDASGYLQYRCDIPYPEMDIIGSECSSLIIKNGNGDNIVWTIQRDISDQIRYEEQLLRSKETAEESEKLKSAFISNMNHEIRTPLSAIIGFGNIIAETPDPELRKEYGQILTTNSSQLLRLVSDVLEMSQMEAGKVRFESAPVSLKGIFNELSLSFVPSDELPDLFFDIPQKEVVAYLDRGRVMQVLVNLINNSMKFTPAKGAIHVGYTLQEDTVEFYVRDNGIGIAKELQESIFNRFFKVNESDKGSGLGLSICKGIVEQMNGTIWVESEEGAGTTFTIRLPFNTSTAL</sequence>
<dbReference type="Gene3D" id="3.30.565.10">
    <property type="entry name" value="Histidine kinase-like ATPase, C-terminal domain"/>
    <property type="match status" value="1"/>
</dbReference>
<dbReference type="SUPFAM" id="SSF55785">
    <property type="entry name" value="PYP-like sensor domain (PAS domain)"/>
    <property type="match status" value="1"/>
</dbReference>
<dbReference type="RefSeq" id="WP_380922856.1">
    <property type="nucleotide sequence ID" value="NZ_JBHUPE010000007.1"/>
</dbReference>
<evidence type="ECO:0000256" key="2">
    <source>
        <dbReference type="ARBA" id="ARBA00012438"/>
    </source>
</evidence>
<evidence type="ECO:0000313" key="9">
    <source>
        <dbReference type="EMBL" id="MFD2905921.1"/>
    </source>
</evidence>
<comment type="catalytic activity">
    <reaction evidence="1">
        <text>ATP + protein L-histidine = ADP + protein N-phospho-L-histidine.</text>
        <dbReference type="EC" id="2.7.13.3"/>
    </reaction>
</comment>
<keyword evidence="9" id="KW-0067">ATP-binding</keyword>
<dbReference type="SMART" id="SM00387">
    <property type="entry name" value="HATPase_c"/>
    <property type="match status" value="1"/>
</dbReference>
<evidence type="ECO:0000256" key="5">
    <source>
        <dbReference type="ARBA" id="ARBA00022777"/>
    </source>
</evidence>
<evidence type="ECO:0000256" key="1">
    <source>
        <dbReference type="ARBA" id="ARBA00000085"/>
    </source>
</evidence>
<keyword evidence="3" id="KW-0597">Phosphoprotein</keyword>
<dbReference type="CDD" id="cd00082">
    <property type="entry name" value="HisKA"/>
    <property type="match status" value="1"/>
</dbReference>
<dbReference type="InterPro" id="IPR050736">
    <property type="entry name" value="Sensor_HK_Regulatory"/>
</dbReference>
<dbReference type="PRINTS" id="PR00344">
    <property type="entry name" value="BCTRLSENSOR"/>
</dbReference>
<evidence type="ECO:0000256" key="3">
    <source>
        <dbReference type="ARBA" id="ARBA00022553"/>
    </source>
</evidence>
<comment type="caution">
    <text evidence="9">The sequence shown here is derived from an EMBL/GenBank/DDBJ whole genome shotgun (WGS) entry which is preliminary data.</text>
</comment>
<gene>
    <name evidence="9" type="ORF">ACFS6I_18475</name>
</gene>
<accession>A0ABW5Z0E0</accession>
<dbReference type="Pfam" id="PF02518">
    <property type="entry name" value="HATPase_c"/>
    <property type="match status" value="1"/>
</dbReference>
<dbReference type="InterPro" id="IPR003594">
    <property type="entry name" value="HATPase_dom"/>
</dbReference>
<dbReference type="PROSITE" id="PS50109">
    <property type="entry name" value="HIS_KIN"/>
    <property type="match status" value="1"/>
</dbReference>
<keyword evidence="4" id="KW-0808">Transferase</keyword>
<dbReference type="Gene3D" id="3.30.450.20">
    <property type="entry name" value="PAS domain"/>
    <property type="match status" value="2"/>
</dbReference>
<evidence type="ECO:0000256" key="4">
    <source>
        <dbReference type="ARBA" id="ARBA00022679"/>
    </source>
</evidence>
<dbReference type="InterPro" id="IPR004358">
    <property type="entry name" value="Sig_transdc_His_kin-like_C"/>
</dbReference>
<dbReference type="Gene3D" id="1.10.287.130">
    <property type="match status" value="1"/>
</dbReference>